<accession>A0A8X6N160</accession>
<name>A0A8X6N160_NEPPI</name>
<reference evidence="1" key="1">
    <citation type="submission" date="2020-08" db="EMBL/GenBank/DDBJ databases">
        <title>Multicomponent nature underlies the extraordinary mechanical properties of spider dragline silk.</title>
        <authorList>
            <person name="Kono N."/>
            <person name="Nakamura H."/>
            <person name="Mori M."/>
            <person name="Yoshida Y."/>
            <person name="Ohtoshi R."/>
            <person name="Malay A.D."/>
            <person name="Moran D.A.P."/>
            <person name="Tomita M."/>
            <person name="Numata K."/>
            <person name="Arakawa K."/>
        </authorList>
    </citation>
    <scope>NUCLEOTIDE SEQUENCE</scope>
</reference>
<dbReference type="InterPro" id="IPR011992">
    <property type="entry name" value="EF-hand-dom_pair"/>
</dbReference>
<protein>
    <submittedName>
        <fullName evidence="1">Uncharacterized protein</fullName>
    </submittedName>
</protein>
<keyword evidence="2" id="KW-1185">Reference proteome</keyword>
<dbReference type="Proteomes" id="UP000887013">
    <property type="component" value="Unassembled WGS sequence"/>
</dbReference>
<organism evidence="1 2">
    <name type="scientific">Nephila pilipes</name>
    <name type="common">Giant wood spider</name>
    <name type="synonym">Nephila maculata</name>
    <dbReference type="NCBI Taxonomy" id="299642"/>
    <lineage>
        <taxon>Eukaryota</taxon>
        <taxon>Metazoa</taxon>
        <taxon>Ecdysozoa</taxon>
        <taxon>Arthropoda</taxon>
        <taxon>Chelicerata</taxon>
        <taxon>Arachnida</taxon>
        <taxon>Araneae</taxon>
        <taxon>Araneomorphae</taxon>
        <taxon>Entelegynae</taxon>
        <taxon>Araneoidea</taxon>
        <taxon>Nephilidae</taxon>
        <taxon>Nephila</taxon>
    </lineage>
</organism>
<gene>
    <name evidence="1" type="primary">AVEN_144654_1</name>
    <name evidence="1" type="ORF">NPIL_703051</name>
</gene>
<evidence type="ECO:0000313" key="2">
    <source>
        <dbReference type="Proteomes" id="UP000887013"/>
    </source>
</evidence>
<evidence type="ECO:0000313" key="1">
    <source>
        <dbReference type="EMBL" id="GFS88338.1"/>
    </source>
</evidence>
<dbReference type="AlphaFoldDB" id="A0A8X6N160"/>
<dbReference type="EMBL" id="BMAW01004354">
    <property type="protein sequence ID" value="GFS88338.1"/>
    <property type="molecule type" value="Genomic_DNA"/>
</dbReference>
<dbReference type="SUPFAM" id="SSF47473">
    <property type="entry name" value="EF-hand"/>
    <property type="match status" value="1"/>
</dbReference>
<dbReference type="Gene3D" id="1.10.238.10">
    <property type="entry name" value="EF-hand"/>
    <property type="match status" value="1"/>
</dbReference>
<comment type="caution">
    <text evidence="1">The sequence shown here is derived from an EMBL/GenBank/DDBJ whole genome shotgun (WGS) entry which is preliminary data.</text>
</comment>
<sequence length="99" mass="11030">MAEKDFQIMYDLMCECTGSKGGKLNLFGLKQWFKQADLIGESSGLTEADVEKGYAKHAKDKEGILISELKACVAELAKEKKKDNKDFMEKLATIIIPDP</sequence>
<dbReference type="OrthoDB" id="6416986at2759"/>
<proteinExistence type="predicted"/>